<dbReference type="KEGG" id="csg:Cylst_3907"/>
<keyword evidence="2" id="KW-1185">Reference proteome</keyword>
<dbReference type="eggNOG" id="ENOG5030FJI">
    <property type="taxonomic scope" value="Bacteria"/>
</dbReference>
<dbReference type="HOGENOM" id="CLU_075027_0_0_3"/>
<dbReference type="RefSeq" id="WP_015209263.1">
    <property type="nucleotide sequence ID" value="NC_019757.1"/>
</dbReference>
<dbReference type="AlphaFoldDB" id="K9X079"/>
<evidence type="ECO:0000313" key="1">
    <source>
        <dbReference type="EMBL" id="AFZ26020.1"/>
    </source>
</evidence>
<dbReference type="Proteomes" id="UP000010475">
    <property type="component" value="Chromosome"/>
</dbReference>
<protein>
    <submittedName>
        <fullName evidence="1">Uncharacterized protein</fullName>
    </submittedName>
</protein>
<sequence>MEFDLVFNELSVQNIDSNVEIARQWMSDFIETIRAFTAQGVKVSIRSNEYFYTIMLAPNYSISQWCKEANEKERRFIKNLATKTPLSQDLLNPKIQDIENNAGLSDAYHQGKSAIGLGVAYLLDTVAISFISDQSWDLSCLELDLIQLNDNDEIINQAVEIRHASRNIHIQDHSEWIQERIRTGVNDGEDIWERRKELFPSLEFCENVSKQIQSLYYGTPMLRQVEKKLFELENYCKSWKDGAFDLDLLPSKATPESESRLKDLEEKLTFKCPDGKKRIFSLHLRMTGAGAWRLHFSSELGICPELGTGKIIIGYIGKKIQ</sequence>
<dbReference type="STRING" id="56107.Cylst_3907"/>
<name>K9X079_9NOST</name>
<accession>K9X079</accession>
<dbReference type="OrthoDB" id="483433at2"/>
<dbReference type="EMBL" id="CP003642">
    <property type="protein sequence ID" value="AFZ26020.1"/>
    <property type="molecule type" value="Genomic_DNA"/>
</dbReference>
<reference evidence="1 2" key="1">
    <citation type="submission" date="2012-06" db="EMBL/GenBank/DDBJ databases">
        <title>Finished chromosome of genome of Cylindrospermum stagnale PCC 7417.</title>
        <authorList>
            <consortium name="US DOE Joint Genome Institute"/>
            <person name="Gugger M."/>
            <person name="Coursin T."/>
            <person name="Rippka R."/>
            <person name="Tandeau De Marsac N."/>
            <person name="Huntemann M."/>
            <person name="Wei C.-L."/>
            <person name="Han J."/>
            <person name="Detter J.C."/>
            <person name="Han C."/>
            <person name="Tapia R."/>
            <person name="Chen A."/>
            <person name="Kyrpides N."/>
            <person name="Mavromatis K."/>
            <person name="Markowitz V."/>
            <person name="Szeto E."/>
            <person name="Ivanova N."/>
            <person name="Pagani I."/>
            <person name="Pati A."/>
            <person name="Goodwin L."/>
            <person name="Nordberg H.P."/>
            <person name="Cantor M.N."/>
            <person name="Hua S.X."/>
            <person name="Woyke T."/>
            <person name="Kerfeld C.A."/>
        </authorList>
    </citation>
    <scope>NUCLEOTIDE SEQUENCE [LARGE SCALE GENOMIC DNA]</scope>
    <source>
        <strain evidence="1 2">PCC 7417</strain>
    </source>
</reference>
<proteinExistence type="predicted"/>
<organism evidence="1 2">
    <name type="scientific">Cylindrospermum stagnale PCC 7417</name>
    <dbReference type="NCBI Taxonomy" id="56107"/>
    <lineage>
        <taxon>Bacteria</taxon>
        <taxon>Bacillati</taxon>
        <taxon>Cyanobacteriota</taxon>
        <taxon>Cyanophyceae</taxon>
        <taxon>Nostocales</taxon>
        <taxon>Nostocaceae</taxon>
        <taxon>Cylindrospermum</taxon>
    </lineage>
</organism>
<evidence type="ECO:0000313" key="2">
    <source>
        <dbReference type="Proteomes" id="UP000010475"/>
    </source>
</evidence>
<gene>
    <name evidence="1" type="ORF">Cylst_3907</name>
</gene>